<dbReference type="PANTHER" id="PTHR42707">
    <property type="entry name" value="ACYL-COA DEHYDROGENASE"/>
    <property type="match status" value="1"/>
</dbReference>
<dbReference type="OrthoDB" id="10251155at2759"/>
<dbReference type="PANTHER" id="PTHR42707:SF2">
    <property type="entry name" value="ACD11 DEHYDROGENASE"/>
    <property type="match status" value="1"/>
</dbReference>
<proteinExistence type="predicted"/>
<dbReference type="GO" id="GO:0003995">
    <property type="term" value="F:acyl-CoA dehydrogenase activity"/>
    <property type="evidence" value="ECO:0007669"/>
    <property type="project" value="TreeGrafter"/>
</dbReference>
<name>A0A428PQN7_9HYPO</name>
<comment type="caution">
    <text evidence="1">The sequence shown here is derived from an EMBL/GenBank/DDBJ whole genome shotgun (WGS) entry which is preliminary data.</text>
</comment>
<dbReference type="InterPro" id="IPR009100">
    <property type="entry name" value="AcylCoA_DH/oxidase_NM_dom_sf"/>
</dbReference>
<gene>
    <name evidence="1" type="ORF">CEP54_009408</name>
</gene>
<evidence type="ECO:0000313" key="2">
    <source>
        <dbReference type="Proteomes" id="UP000288168"/>
    </source>
</evidence>
<sequence>MASTLVASSSTSGFFQQLPTIQPQYTYPQFAANKEETSDDAVLTRLVNQYLPPVGKEVTGKVMHEISRTVLEPAILKHAVEAETVPPSLQPLTTFGELNKNDPLVLCQGWKALKAVGIQTGVVSTAYDKSISTHKTMLLAQTPKGLSAFCVPMRREAGTGSELNGIRIQRLKNKMGTKGLPTAELELQGPRGWLVGEEGKGIKEI</sequence>
<reference evidence="1 2" key="1">
    <citation type="submission" date="2017-06" db="EMBL/GenBank/DDBJ databases">
        <title>Comparative genomic analysis of Ambrosia Fusariam Clade fungi.</title>
        <authorList>
            <person name="Stajich J.E."/>
            <person name="Carrillo J."/>
            <person name="Kijimoto T."/>
            <person name="Eskalen A."/>
            <person name="O'Donnell K."/>
            <person name="Kasson M."/>
        </authorList>
    </citation>
    <scope>NUCLEOTIDE SEQUENCE [LARGE SCALE GENOMIC DNA]</scope>
    <source>
        <strain evidence="1 2">NRRL62584</strain>
    </source>
</reference>
<dbReference type="InterPro" id="IPR052904">
    <property type="entry name" value="Acyl-CoA_dehydrogenase-like"/>
</dbReference>
<dbReference type="STRING" id="1325734.A0A428PQN7"/>
<dbReference type="Proteomes" id="UP000288168">
    <property type="component" value="Unassembled WGS sequence"/>
</dbReference>
<dbReference type="Gene3D" id="2.40.110.20">
    <property type="match status" value="1"/>
</dbReference>
<protein>
    <submittedName>
        <fullName evidence="1">Uncharacterized protein</fullName>
    </submittedName>
</protein>
<dbReference type="AlphaFoldDB" id="A0A428PQN7"/>
<organism evidence="1 2">
    <name type="scientific">Fusarium duplospermum</name>
    <dbReference type="NCBI Taxonomy" id="1325734"/>
    <lineage>
        <taxon>Eukaryota</taxon>
        <taxon>Fungi</taxon>
        <taxon>Dikarya</taxon>
        <taxon>Ascomycota</taxon>
        <taxon>Pezizomycotina</taxon>
        <taxon>Sordariomycetes</taxon>
        <taxon>Hypocreomycetidae</taxon>
        <taxon>Hypocreales</taxon>
        <taxon>Nectriaceae</taxon>
        <taxon>Fusarium</taxon>
        <taxon>Fusarium solani species complex</taxon>
    </lineage>
</organism>
<accession>A0A428PQN7</accession>
<dbReference type="EMBL" id="NKCI01000102">
    <property type="protein sequence ID" value="RSL55345.1"/>
    <property type="molecule type" value="Genomic_DNA"/>
</dbReference>
<keyword evidence="2" id="KW-1185">Reference proteome</keyword>
<dbReference type="SUPFAM" id="SSF56645">
    <property type="entry name" value="Acyl-CoA dehydrogenase NM domain-like"/>
    <property type="match status" value="1"/>
</dbReference>
<evidence type="ECO:0000313" key="1">
    <source>
        <dbReference type="EMBL" id="RSL55345.1"/>
    </source>
</evidence>